<gene>
    <name evidence="6" type="ORF">GQN54_03235</name>
</gene>
<dbReference type="Pfam" id="PF00512">
    <property type="entry name" value="HisKA"/>
    <property type="match status" value="1"/>
</dbReference>
<dbReference type="GO" id="GO:0000155">
    <property type="term" value="F:phosphorelay sensor kinase activity"/>
    <property type="evidence" value="ECO:0007669"/>
    <property type="project" value="InterPro"/>
</dbReference>
<name>A0A6N9NGT3_9FLAO</name>
<reference evidence="6 7" key="1">
    <citation type="submission" date="2019-12" db="EMBL/GenBank/DDBJ databases">
        <authorList>
            <person name="Zhao J."/>
        </authorList>
    </citation>
    <scope>NUCLEOTIDE SEQUENCE [LARGE SCALE GENOMIC DNA]</scope>
    <source>
        <strain evidence="6 7">S-15</strain>
    </source>
</reference>
<keyword evidence="3" id="KW-0597">Phosphoprotein</keyword>
<dbReference type="SUPFAM" id="SSF50978">
    <property type="entry name" value="WD40 repeat-like"/>
    <property type="match status" value="1"/>
</dbReference>
<dbReference type="InterPro" id="IPR013783">
    <property type="entry name" value="Ig-like_fold"/>
</dbReference>
<evidence type="ECO:0000256" key="1">
    <source>
        <dbReference type="ARBA" id="ARBA00000085"/>
    </source>
</evidence>
<dbReference type="RefSeq" id="WP_160631940.1">
    <property type="nucleotide sequence ID" value="NZ_WWNE01000004.1"/>
</dbReference>
<dbReference type="Gene3D" id="3.30.565.10">
    <property type="entry name" value="Histidine kinase-like ATPase, C-terminal domain"/>
    <property type="match status" value="1"/>
</dbReference>
<dbReference type="Gene3D" id="2.130.10.10">
    <property type="entry name" value="YVTN repeat-like/Quinoprotein amine dehydrogenase"/>
    <property type="match status" value="2"/>
</dbReference>
<dbReference type="SUPFAM" id="SSF55874">
    <property type="entry name" value="ATPase domain of HSP90 chaperone/DNA topoisomerase II/histidine kinase"/>
    <property type="match status" value="1"/>
</dbReference>
<dbReference type="EMBL" id="WWNE01000004">
    <property type="protein sequence ID" value="NBG65113.1"/>
    <property type="molecule type" value="Genomic_DNA"/>
</dbReference>
<dbReference type="PANTHER" id="PTHR43547:SF2">
    <property type="entry name" value="HYBRID SIGNAL TRANSDUCTION HISTIDINE KINASE C"/>
    <property type="match status" value="1"/>
</dbReference>
<evidence type="ECO:0000256" key="4">
    <source>
        <dbReference type="SAM" id="Phobius"/>
    </source>
</evidence>
<dbReference type="SMART" id="SM00388">
    <property type="entry name" value="HisKA"/>
    <property type="match status" value="1"/>
</dbReference>
<dbReference type="EC" id="2.7.13.3" evidence="2"/>
<keyword evidence="4" id="KW-1133">Transmembrane helix</keyword>
<dbReference type="Pfam" id="PF02518">
    <property type="entry name" value="HATPase_c"/>
    <property type="match status" value="1"/>
</dbReference>
<sequence length="969" mass="110938">MNKITLILFSFFLVFGLSGQEMSINKLSDNESDLKFIYDLKVDVNGGLHIASDKGLFLYDGFGFNKLGLKYADENPFISAIEKGDSALLYANFEGKISSQERLIDLKYSMKVVAIVSGLYHTYVVGQKGQLQELNQDLVFNREYSIGTNLVVNDVQYKNGLIYIATTNGLYIYSSKKQELELKKHIFQGENIKVVFADKRIFVATEKQVRHISLIVGELVELDLSPLLKGDIKSILVDDTRLVVGTSRGIYDLYITGPNYFLSAKKEFEDDSEFSVSKLCYGPDKSIYVGTKGNGLWGISSPTFYYLPNEILQNSDINCIDRFSENIFMFGGKKGVSFYLNGKNVSDDFEELNSLKESEINTFQKTKKGVYIGTENDGVWLLAPDKSLKQLTNNIRSIQDIEADSIGNLWISTAYEGLFVYSNQQVIHFSDKKMFNRNDLSKILWNKGKLWFINGDEGVAYVDLKDSTVHTPKTFPSIKMLDFDINSSGEFFAATENEGIIYVKNEQVSFIDIKKVTNSNQCFSIITDDGGGFWFSNQKALFYWSPTAGVVASLATEYFSSGFRQLSNYNLKSSKWLYYGTEGGVLYFDSQLGKNIKKVKFYSSINGVNIDGEEVVNLSYSESIKLQFRYDDMVNNNHLNYYFKVDDRDTSWRKAEKNVIEYANLGYGDFTVRIRALTEGGILFRQQTINLSINKPFWLQIWFYVILFLILSVNLYIIVQYRIKQLKLRNVQLTELVDLRTREITLKNKRLEQFAYAVSHDLKNPVINIIGLIDLLNEKDAIKDRESRKIFDMLTHSSSQLDRLVKGLVELLKVRNESVEISKVYVSKVLEEVKNAISLQILDSKAVFKEDIQVDEILYNHTYLYSIIYNLVSNAVKYRDPYRDLEISISTKKHKDFVVLEIEDTGLGMDLDENRDKLFKMFQRFHDHVEGTGVGLHLIKEMVENSGGYIEVESQLRIGTKFTIFLKES</sequence>
<dbReference type="InterPro" id="IPR003594">
    <property type="entry name" value="HATPase_dom"/>
</dbReference>
<keyword evidence="4" id="KW-0812">Transmembrane</keyword>
<evidence type="ECO:0000256" key="3">
    <source>
        <dbReference type="ARBA" id="ARBA00022553"/>
    </source>
</evidence>
<dbReference type="Gene3D" id="2.60.40.10">
    <property type="entry name" value="Immunoglobulins"/>
    <property type="match status" value="1"/>
</dbReference>
<comment type="caution">
    <text evidence="6">The sequence shown here is derived from an EMBL/GenBank/DDBJ whole genome shotgun (WGS) entry which is preliminary data.</text>
</comment>
<protein>
    <recommendedName>
        <fullName evidence="2">histidine kinase</fullName>
        <ecNumber evidence="2">2.7.13.3</ecNumber>
    </recommendedName>
</protein>
<dbReference type="InterPro" id="IPR036097">
    <property type="entry name" value="HisK_dim/P_sf"/>
</dbReference>
<proteinExistence type="predicted"/>
<feature type="transmembrane region" description="Helical" evidence="4">
    <location>
        <begin position="697"/>
        <end position="719"/>
    </location>
</feature>
<dbReference type="Proteomes" id="UP000470771">
    <property type="component" value="Unassembled WGS sequence"/>
</dbReference>
<dbReference type="AlphaFoldDB" id="A0A6N9NGT3"/>
<evidence type="ECO:0000313" key="7">
    <source>
        <dbReference type="Proteomes" id="UP000470771"/>
    </source>
</evidence>
<dbReference type="InterPro" id="IPR003661">
    <property type="entry name" value="HisK_dim/P_dom"/>
</dbReference>
<evidence type="ECO:0000313" key="6">
    <source>
        <dbReference type="EMBL" id="NBG65113.1"/>
    </source>
</evidence>
<feature type="domain" description="Histidine kinase" evidence="5">
    <location>
        <begin position="757"/>
        <end position="969"/>
    </location>
</feature>
<evidence type="ECO:0000256" key="2">
    <source>
        <dbReference type="ARBA" id="ARBA00012438"/>
    </source>
</evidence>
<evidence type="ECO:0000259" key="5">
    <source>
        <dbReference type="PROSITE" id="PS50109"/>
    </source>
</evidence>
<dbReference type="SUPFAM" id="SSF47384">
    <property type="entry name" value="Homodimeric domain of signal transducing histidine kinase"/>
    <property type="match status" value="1"/>
</dbReference>
<dbReference type="SUPFAM" id="SSF63829">
    <property type="entry name" value="Calcium-dependent phosphotriesterase"/>
    <property type="match status" value="1"/>
</dbReference>
<dbReference type="InterPro" id="IPR004358">
    <property type="entry name" value="Sig_transdc_His_kin-like_C"/>
</dbReference>
<dbReference type="InterPro" id="IPR036890">
    <property type="entry name" value="HATPase_C_sf"/>
</dbReference>
<organism evidence="6 7">
    <name type="scientific">Acidiluteibacter ferrifornacis</name>
    <dbReference type="NCBI Taxonomy" id="2692424"/>
    <lineage>
        <taxon>Bacteria</taxon>
        <taxon>Pseudomonadati</taxon>
        <taxon>Bacteroidota</taxon>
        <taxon>Flavobacteriia</taxon>
        <taxon>Flavobacteriales</taxon>
        <taxon>Cryomorphaceae</taxon>
        <taxon>Acidiluteibacter</taxon>
    </lineage>
</organism>
<keyword evidence="4" id="KW-0472">Membrane</keyword>
<dbReference type="InterPro" id="IPR015943">
    <property type="entry name" value="WD40/YVTN_repeat-like_dom_sf"/>
</dbReference>
<dbReference type="InterPro" id="IPR036322">
    <property type="entry name" value="WD40_repeat_dom_sf"/>
</dbReference>
<dbReference type="PROSITE" id="PS50109">
    <property type="entry name" value="HIS_KIN"/>
    <property type="match status" value="1"/>
</dbReference>
<comment type="catalytic activity">
    <reaction evidence="1">
        <text>ATP + protein L-histidine = ADP + protein N-phospho-L-histidine.</text>
        <dbReference type="EC" id="2.7.13.3"/>
    </reaction>
</comment>
<dbReference type="PRINTS" id="PR00344">
    <property type="entry name" value="BCTRLSENSOR"/>
</dbReference>
<dbReference type="PANTHER" id="PTHR43547">
    <property type="entry name" value="TWO-COMPONENT HISTIDINE KINASE"/>
    <property type="match status" value="1"/>
</dbReference>
<dbReference type="Gene3D" id="1.10.287.130">
    <property type="match status" value="1"/>
</dbReference>
<dbReference type="CDD" id="cd00082">
    <property type="entry name" value="HisKA"/>
    <property type="match status" value="1"/>
</dbReference>
<keyword evidence="7" id="KW-1185">Reference proteome</keyword>
<dbReference type="SMART" id="SM00387">
    <property type="entry name" value="HATPase_c"/>
    <property type="match status" value="1"/>
</dbReference>
<dbReference type="InterPro" id="IPR005467">
    <property type="entry name" value="His_kinase_dom"/>
</dbReference>
<accession>A0A6N9NGT3</accession>